<dbReference type="InterPro" id="IPR006056">
    <property type="entry name" value="RidA"/>
</dbReference>
<dbReference type="SUPFAM" id="SSF55298">
    <property type="entry name" value="YjgF-like"/>
    <property type="match status" value="1"/>
</dbReference>
<sequence length="133" mass="14549">MSLTYFGVPPVTSDRQPRPFSPAVRAGDFVYVSGQVPANSEGEIVSGGIEVQTRQVMENLKAVLALAGCSFEDVCKTTVWLQDARDFGAFNRIYMSYLGPQAPARSTVEARLMVDAKVEIDMVAYRPLSSVRP</sequence>
<keyword evidence="3" id="KW-1185">Reference proteome</keyword>
<dbReference type="CDD" id="cd00448">
    <property type="entry name" value="YjgF_YER057c_UK114_family"/>
    <property type="match status" value="1"/>
</dbReference>
<dbReference type="Pfam" id="PF01042">
    <property type="entry name" value="Ribonuc_L-PSP"/>
    <property type="match status" value="1"/>
</dbReference>
<name>A0A3N7IX47_9BURK</name>
<comment type="caution">
    <text evidence="2">The sequence shown here is derived from an EMBL/GenBank/DDBJ whole genome shotgun (WGS) entry which is preliminary data.</text>
</comment>
<dbReference type="OrthoDB" id="9808943at2"/>
<evidence type="ECO:0000256" key="1">
    <source>
        <dbReference type="ARBA" id="ARBA00010552"/>
    </source>
</evidence>
<dbReference type="InterPro" id="IPR006175">
    <property type="entry name" value="YjgF/YER057c/UK114"/>
</dbReference>
<dbReference type="NCBIfam" id="TIGR00004">
    <property type="entry name" value="Rid family detoxifying hydrolase"/>
    <property type="match status" value="1"/>
</dbReference>
<dbReference type="EMBL" id="QUSW01000005">
    <property type="protein sequence ID" value="RQP23352.1"/>
    <property type="molecule type" value="Genomic_DNA"/>
</dbReference>
<dbReference type="Proteomes" id="UP000267464">
    <property type="component" value="Unassembled WGS sequence"/>
</dbReference>
<comment type="similarity">
    <text evidence="1">Belongs to the RutC family.</text>
</comment>
<dbReference type="GO" id="GO:0005829">
    <property type="term" value="C:cytosol"/>
    <property type="evidence" value="ECO:0007669"/>
    <property type="project" value="TreeGrafter"/>
</dbReference>
<dbReference type="Gene3D" id="3.30.1330.40">
    <property type="entry name" value="RutC-like"/>
    <property type="match status" value="1"/>
</dbReference>
<organism evidence="2 3">
    <name type="scientific">Piscinibacter terrae</name>
    <dbReference type="NCBI Taxonomy" id="2496871"/>
    <lineage>
        <taxon>Bacteria</taxon>
        <taxon>Pseudomonadati</taxon>
        <taxon>Pseudomonadota</taxon>
        <taxon>Betaproteobacteria</taxon>
        <taxon>Burkholderiales</taxon>
        <taxon>Sphaerotilaceae</taxon>
        <taxon>Piscinibacter</taxon>
    </lineage>
</organism>
<dbReference type="AlphaFoldDB" id="A0A3N7IX47"/>
<dbReference type="RefSeq" id="WP_124542105.1">
    <property type="nucleotide sequence ID" value="NZ_QUSW01000005.1"/>
</dbReference>
<dbReference type="FunFam" id="3.30.1330.40:FF:000001">
    <property type="entry name" value="L-PSP family endoribonuclease"/>
    <property type="match status" value="1"/>
</dbReference>
<evidence type="ECO:0000313" key="3">
    <source>
        <dbReference type="Proteomes" id="UP000267464"/>
    </source>
</evidence>
<protein>
    <submittedName>
        <fullName evidence="2">RidA family protein</fullName>
    </submittedName>
</protein>
<dbReference type="PANTHER" id="PTHR11803:SF39">
    <property type="entry name" value="2-IMINOBUTANOATE_2-IMINOPROPANOATE DEAMINASE"/>
    <property type="match status" value="1"/>
</dbReference>
<reference evidence="2 3" key="2">
    <citation type="submission" date="2018-12" db="EMBL/GenBank/DDBJ databases">
        <title>Rhizobacter gummiphilus sp. nov., a rubber-degrading bacterium isolated from the soil of a botanical garden in Japan.</title>
        <authorList>
            <person name="Shunsuke S.S."/>
        </authorList>
    </citation>
    <scope>NUCLEOTIDE SEQUENCE [LARGE SCALE GENOMIC DNA]</scope>
    <source>
        <strain evidence="2 3">S-16</strain>
    </source>
</reference>
<evidence type="ECO:0000313" key="2">
    <source>
        <dbReference type="EMBL" id="RQP23352.1"/>
    </source>
</evidence>
<gene>
    <name evidence="2" type="ORF">DZC73_19860</name>
</gene>
<dbReference type="InterPro" id="IPR035959">
    <property type="entry name" value="RutC-like_sf"/>
</dbReference>
<proteinExistence type="inferred from homology"/>
<accession>A0A3N7IX47</accession>
<reference evidence="2 3" key="1">
    <citation type="submission" date="2018-08" db="EMBL/GenBank/DDBJ databases">
        <authorList>
            <person name="Khan S.A."/>
            <person name="Jeon C.O."/>
            <person name="Chun B.H."/>
            <person name="Jeong S.E."/>
        </authorList>
    </citation>
    <scope>NUCLEOTIDE SEQUENCE [LARGE SCALE GENOMIC DNA]</scope>
    <source>
        <strain evidence="2 3">S-16</strain>
    </source>
</reference>
<dbReference type="PANTHER" id="PTHR11803">
    <property type="entry name" value="2-IMINOBUTANOATE/2-IMINOPROPANOATE DEAMINASE RIDA"/>
    <property type="match status" value="1"/>
</dbReference>
<dbReference type="GO" id="GO:0019239">
    <property type="term" value="F:deaminase activity"/>
    <property type="evidence" value="ECO:0007669"/>
    <property type="project" value="TreeGrafter"/>
</dbReference>